<proteinExistence type="predicted"/>
<evidence type="ECO:0000259" key="1">
    <source>
        <dbReference type="Pfam" id="PF00004"/>
    </source>
</evidence>
<dbReference type="GO" id="GO:0016887">
    <property type="term" value="F:ATP hydrolysis activity"/>
    <property type="evidence" value="ECO:0007669"/>
    <property type="project" value="InterPro"/>
</dbReference>
<dbReference type="InterPro" id="IPR027417">
    <property type="entry name" value="P-loop_NTPase"/>
</dbReference>
<dbReference type="AlphaFoldDB" id="A0A1F7W7H1"/>
<evidence type="ECO:0000313" key="3">
    <source>
        <dbReference type="Proteomes" id="UP000176501"/>
    </source>
</evidence>
<protein>
    <recommendedName>
        <fullName evidence="1">ATPase AAA-type core domain-containing protein</fullName>
    </recommendedName>
</protein>
<feature type="domain" description="ATPase AAA-type core" evidence="1">
    <location>
        <begin position="9"/>
        <end position="50"/>
    </location>
</feature>
<organism evidence="2 3">
    <name type="scientific">Candidatus Uhrbacteria bacterium RIFOXYB2_FULL_57_15</name>
    <dbReference type="NCBI Taxonomy" id="1802422"/>
    <lineage>
        <taxon>Bacteria</taxon>
        <taxon>Candidatus Uhriibacteriota</taxon>
    </lineage>
</organism>
<sequence>MSSENMIYLIGGPPRCGKTTLAKSMSKKFGIPWISTDMLEVVSGEYMSRAEWKRAHPYSLLRRTHKTNDAFYGKLSPQEIVRILRRQAMATAPAIDMAAICEINDGNDYVIEGYHIEPGLASRLVNKYGKKNVRAVFLTRHDPNAFARDVKKSTTPNDWLIVGTKREKTFLKVGRMVSHFSDHFETQAKKYRFKVYKMDEDFPTKLVEAADHLRGL</sequence>
<evidence type="ECO:0000313" key="2">
    <source>
        <dbReference type="EMBL" id="OGL98034.1"/>
    </source>
</evidence>
<dbReference type="Pfam" id="PF00004">
    <property type="entry name" value="AAA"/>
    <property type="match status" value="1"/>
</dbReference>
<dbReference type="GO" id="GO:0005524">
    <property type="term" value="F:ATP binding"/>
    <property type="evidence" value="ECO:0007669"/>
    <property type="project" value="InterPro"/>
</dbReference>
<dbReference type="InterPro" id="IPR003959">
    <property type="entry name" value="ATPase_AAA_core"/>
</dbReference>
<dbReference type="EMBL" id="MGFE01000025">
    <property type="protein sequence ID" value="OGL98034.1"/>
    <property type="molecule type" value="Genomic_DNA"/>
</dbReference>
<comment type="caution">
    <text evidence="2">The sequence shown here is derived from an EMBL/GenBank/DDBJ whole genome shotgun (WGS) entry which is preliminary data.</text>
</comment>
<accession>A0A1F7W7H1</accession>
<reference evidence="2 3" key="1">
    <citation type="journal article" date="2016" name="Nat. Commun.">
        <title>Thousands of microbial genomes shed light on interconnected biogeochemical processes in an aquifer system.</title>
        <authorList>
            <person name="Anantharaman K."/>
            <person name="Brown C.T."/>
            <person name="Hug L.A."/>
            <person name="Sharon I."/>
            <person name="Castelle C.J."/>
            <person name="Probst A.J."/>
            <person name="Thomas B.C."/>
            <person name="Singh A."/>
            <person name="Wilkins M.J."/>
            <person name="Karaoz U."/>
            <person name="Brodie E.L."/>
            <person name="Williams K.H."/>
            <person name="Hubbard S.S."/>
            <person name="Banfield J.F."/>
        </authorList>
    </citation>
    <scope>NUCLEOTIDE SEQUENCE [LARGE SCALE GENOMIC DNA]</scope>
</reference>
<name>A0A1F7W7H1_9BACT</name>
<dbReference type="SUPFAM" id="SSF52540">
    <property type="entry name" value="P-loop containing nucleoside triphosphate hydrolases"/>
    <property type="match status" value="1"/>
</dbReference>
<gene>
    <name evidence="2" type="ORF">A2304_00810</name>
</gene>
<dbReference type="Gene3D" id="3.40.50.300">
    <property type="entry name" value="P-loop containing nucleotide triphosphate hydrolases"/>
    <property type="match status" value="1"/>
</dbReference>
<dbReference type="Proteomes" id="UP000176501">
    <property type="component" value="Unassembled WGS sequence"/>
</dbReference>